<evidence type="ECO:0000313" key="7">
    <source>
        <dbReference type="Proteomes" id="UP000236454"/>
    </source>
</evidence>
<name>A0A1I7BW03_9FLAO</name>
<reference evidence="6 7" key="1">
    <citation type="submission" date="2016-10" db="EMBL/GenBank/DDBJ databases">
        <authorList>
            <person name="de Groot N.N."/>
        </authorList>
    </citation>
    <scope>NUCLEOTIDE SEQUENCE [LARGE SCALE GENOMIC DNA]</scope>
    <source>
        <strain evidence="6 7">CGMCC 1.7005</strain>
    </source>
</reference>
<dbReference type="GO" id="GO:0046872">
    <property type="term" value="F:metal ion binding"/>
    <property type="evidence" value="ECO:0007669"/>
    <property type="project" value="InterPro"/>
</dbReference>
<dbReference type="CDD" id="cd01104">
    <property type="entry name" value="HTH_MlrA-CarA"/>
    <property type="match status" value="1"/>
</dbReference>
<keyword evidence="7" id="KW-1185">Reference proteome</keyword>
<dbReference type="GO" id="GO:0031419">
    <property type="term" value="F:cobalamin binding"/>
    <property type="evidence" value="ECO:0007669"/>
    <property type="project" value="InterPro"/>
</dbReference>
<feature type="domain" description="HTH merR-type" evidence="5">
    <location>
        <begin position="3"/>
        <end position="72"/>
    </location>
</feature>
<dbReference type="STRING" id="477690.SAMN05216474_3125"/>
<keyword evidence="1" id="KW-0678">Repressor</keyword>
<dbReference type="InterPro" id="IPR047057">
    <property type="entry name" value="MerR_fam"/>
</dbReference>
<dbReference type="Gene3D" id="1.10.1240.10">
    <property type="entry name" value="Methionine synthase domain"/>
    <property type="match status" value="1"/>
</dbReference>
<dbReference type="InterPro" id="IPR003759">
    <property type="entry name" value="Cbl-bd_cap"/>
</dbReference>
<dbReference type="EMBL" id="FPAS01000008">
    <property type="protein sequence ID" value="SFT91309.1"/>
    <property type="molecule type" value="Genomic_DNA"/>
</dbReference>
<dbReference type="RefSeq" id="WP_090253318.1">
    <property type="nucleotide sequence ID" value="NZ_FPAS01000008.1"/>
</dbReference>
<proteinExistence type="predicted"/>
<dbReference type="InterPro" id="IPR009061">
    <property type="entry name" value="DNA-bd_dom_put_sf"/>
</dbReference>
<dbReference type="InterPro" id="IPR036594">
    <property type="entry name" value="Meth_synthase_dom"/>
</dbReference>
<organism evidence="6 7">
    <name type="scientific">Lishizhenia tianjinensis</name>
    <dbReference type="NCBI Taxonomy" id="477690"/>
    <lineage>
        <taxon>Bacteria</taxon>
        <taxon>Pseudomonadati</taxon>
        <taxon>Bacteroidota</taxon>
        <taxon>Flavobacteriia</taxon>
        <taxon>Flavobacteriales</taxon>
        <taxon>Crocinitomicaceae</taxon>
        <taxon>Lishizhenia</taxon>
    </lineage>
</organism>
<dbReference type="GO" id="GO:0003700">
    <property type="term" value="F:DNA-binding transcription factor activity"/>
    <property type="evidence" value="ECO:0007669"/>
    <property type="project" value="InterPro"/>
</dbReference>
<keyword evidence="4" id="KW-0804">Transcription</keyword>
<evidence type="ECO:0000256" key="3">
    <source>
        <dbReference type="ARBA" id="ARBA00023125"/>
    </source>
</evidence>
<evidence type="ECO:0000256" key="1">
    <source>
        <dbReference type="ARBA" id="ARBA00022491"/>
    </source>
</evidence>
<dbReference type="GO" id="GO:0003677">
    <property type="term" value="F:DNA binding"/>
    <property type="evidence" value="ECO:0007669"/>
    <property type="project" value="UniProtKB-KW"/>
</dbReference>
<dbReference type="Proteomes" id="UP000236454">
    <property type="component" value="Unassembled WGS sequence"/>
</dbReference>
<keyword evidence="3 6" id="KW-0238">DNA-binding</keyword>
<dbReference type="SUPFAM" id="SSF46955">
    <property type="entry name" value="Putative DNA-binding domain"/>
    <property type="match status" value="1"/>
</dbReference>
<sequence length="282" mass="32322">MTVYKIKDLEILSGVKAHTIRMWEKRYGLLKPERTDTKIRMYSDKDLMVLLNVALLNKNGKKISHIVNMSDDQISQEVMAIDDKVSQDSLVDKMILALIQMDKKLFLANFHKIIAEEGLFEAFSGRLRSFLTRIGVMWQVGTIDPAQEHFVSNMMRNTLIAATENLEENPKPEKLFILFLPENEWHEISLLLYNYKLLKDGYATVYLGQSVPDQALINTIARFKVDALVTSFITAVDEDHILEFFTTLSKNHQLPIYTGAEMLDSLSKPLPASIHKVTDLFK</sequence>
<dbReference type="Gene3D" id="3.40.50.280">
    <property type="entry name" value="Cobalamin-binding domain"/>
    <property type="match status" value="1"/>
</dbReference>
<accession>A0A1I7BW03</accession>
<dbReference type="Pfam" id="PF13411">
    <property type="entry name" value="MerR_1"/>
    <property type="match status" value="1"/>
</dbReference>
<evidence type="ECO:0000259" key="5">
    <source>
        <dbReference type="PROSITE" id="PS50937"/>
    </source>
</evidence>
<dbReference type="InterPro" id="IPR036724">
    <property type="entry name" value="Cobalamin-bd_sf"/>
</dbReference>
<dbReference type="OrthoDB" id="9800334at2"/>
<dbReference type="Pfam" id="PF02607">
    <property type="entry name" value="B12-binding_2"/>
    <property type="match status" value="1"/>
</dbReference>
<keyword evidence="2" id="KW-0805">Transcription regulation</keyword>
<dbReference type="Gene3D" id="1.10.1660.10">
    <property type="match status" value="1"/>
</dbReference>
<dbReference type="SMART" id="SM00422">
    <property type="entry name" value="HTH_MERR"/>
    <property type="match status" value="1"/>
</dbReference>
<evidence type="ECO:0000256" key="4">
    <source>
        <dbReference type="ARBA" id="ARBA00023163"/>
    </source>
</evidence>
<gene>
    <name evidence="6" type="ORF">SAMN05216474_3125</name>
</gene>
<protein>
    <submittedName>
        <fullName evidence="6">DNA-binding transcriptional regulator, MerR family</fullName>
    </submittedName>
</protein>
<dbReference type="SUPFAM" id="SSF52242">
    <property type="entry name" value="Cobalamin (vitamin B12)-binding domain"/>
    <property type="match status" value="1"/>
</dbReference>
<evidence type="ECO:0000313" key="6">
    <source>
        <dbReference type="EMBL" id="SFT91309.1"/>
    </source>
</evidence>
<dbReference type="PANTHER" id="PTHR30204">
    <property type="entry name" value="REDOX-CYCLING DRUG-SENSING TRANSCRIPTIONAL ACTIVATOR SOXR"/>
    <property type="match status" value="1"/>
</dbReference>
<dbReference type="PROSITE" id="PS50937">
    <property type="entry name" value="HTH_MERR_2"/>
    <property type="match status" value="1"/>
</dbReference>
<dbReference type="PANTHER" id="PTHR30204:SF69">
    <property type="entry name" value="MERR-FAMILY TRANSCRIPTIONAL REGULATOR"/>
    <property type="match status" value="1"/>
</dbReference>
<dbReference type="AlphaFoldDB" id="A0A1I7BW03"/>
<dbReference type="InterPro" id="IPR000551">
    <property type="entry name" value="MerR-type_HTH_dom"/>
</dbReference>
<evidence type="ECO:0000256" key="2">
    <source>
        <dbReference type="ARBA" id="ARBA00023015"/>
    </source>
</evidence>